<evidence type="ECO:0000313" key="4">
    <source>
        <dbReference type="EMBL" id="NBH61772.1"/>
    </source>
</evidence>
<dbReference type="GO" id="GO:0003677">
    <property type="term" value="F:DNA binding"/>
    <property type="evidence" value="ECO:0007669"/>
    <property type="project" value="UniProtKB-UniRule"/>
</dbReference>
<keyword evidence="5" id="KW-1185">Reference proteome</keyword>
<dbReference type="Proteomes" id="UP000446866">
    <property type="component" value="Unassembled WGS sequence"/>
</dbReference>
<dbReference type="InterPro" id="IPR050624">
    <property type="entry name" value="HTH-type_Tx_Regulator"/>
</dbReference>
<proteinExistence type="predicted"/>
<name>A0A845QI05_9FIRM</name>
<evidence type="ECO:0000313" key="5">
    <source>
        <dbReference type="Proteomes" id="UP000446866"/>
    </source>
</evidence>
<protein>
    <submittedName>
        <fullName evidence="4">TetR family transcriptional regulator</fullName>
    </submittedName>
</protein>
<dbReference type="PROSITE" id="PS50977">
    <property type="entry name" value="HTH_TETR_2"/>
    <property type="match status" value="1"/>
</dbReference>
<evidence type="ECO:0000259" key="3">
    <source>
        <dbReference type="PROSITE" id="PS50977"/>
    </source>
</evidence>
<dbReference type="InterPro" id="IPR009057">
    <property type="entry name" value="Homeodomain-like_sf"/>
</dbReference>
<gene>
    <name evidence="4" type="ORF">D0435_08920</name>
</gene>
<accession>A0A845QI05</accession>
<dbReference type="RefSeq" id="WP_160202056.1">
    <property type="nucleotide sequence ID" value="NZ_QXWK01000015.1"/>
</dbReference>
<dbReference type="Gene3D" id="1.10.357.10">
    <property type="entry name" value="Tetracycline Repressor, domain 2"/>
    <property type="match status" value="1"/>
</dbReference>
<reference evidence="4 5" key="1">
    <citation type="submission" date="2018-08" db="EMBL/GenBank/DDBJ databases">
        <title>Murine metabolic-syndrome-specific gut microbial biobank.</title>
        <authorList>
            <person name="Liu C."/>
        </authorList>
    </citation>
    <scope>NUCLEOTIDE SEQUENCE [LARGE SCALE GENOMIC DNA]</scope>
    <source>
        <strain evidence="4 5">28</strain>
    </source>
</reference>
<dbReference type="PANTHER" id="PTHR43479">
    <property type="entry name" value="ACREF/ENVCD OPERON REPRESSOR-RELATED"/>
    <property type="match status" value="1"/>
</dbReference>
<evidence type="ECO:0000256" key="1">
    <source>
        <dbReference type="ARBA" id="ARBA00023125"/>
    </source>
</evidence>
<dbReference type="EMBL" id="QXWK01000015">
    <property type="protein sequence ID" value="NBH61772.1"/>
    <property type="molecule type" value="Genomic_DNA"/>
</dbReference>
<feature type="DNA-binding region" description="H-T-H motif" evidence="2">
    <location>
        <begin position="26"/>
        <end position="45"/>
    </location>
</feature>
<comment type="caution">
    <text evidence="4">The sequence shown here is derived from an EMBL/GenBank/DDBJ whole genome shotgun (WGS) entry which is preliminary data.</text>
</comment>
<evidence type="ECO:0000256" key="2">
    <source>
        <dbReference type="PROSITE-ProRule" id="PRU00335"/>
    </source>
</evidence>
<feature type="domain" description="HTH tetR-type" evidence="3">
    <location>
        <begin position="3"/>
        <end position="63"/>
    </location>
</feature>
<dbReference type="Pfam" id="PF00440">
    <property type="entry name" value="TetR_N"/>
    <property type="match status" value="1"/>
</dbReference>
<dbReference type="Pfam" id="PF14278">
    <property type="entry name" value="TetR_C_8"/>
    <property type="match status" value="1"/>
</dbReference>
<dbReference type="PANTHER" id="PTHR43479:SF11">
    <property type="entry name" value="ACREF_ENVCD OPERON REPRESSOR-RELATED"/>
    <property type="match status" value="1"/>
</dbReference>
<keyword evidence="1 2" id="KW-0238">DNA-binding</keyword>
<dbReference type="InterPro" id="IPR039532">
    <property type="entry name" value="TetR_C_Firmicutes"/>
</dbReference>
<dbReference type="InterPro" id="IPR001647">
    <property type="entry name" value="HTH_TetR"/>
</dbReference>
<dbReference type="SUPFAM" id="SSF46689">
    <property type="entry name" value="Homeodomain-like"/>
    <property type="match status" value="1"/>
</dbReference>
<organism evidence="4 5">
    <name type="scientific">Anaerotruncus colihominis</name>
    <dbReference type="NCBI Taxonomy" id="169435"/>
    <lineage>
        <taxon>Bacteria</taxon>
        <taxon>Bacillati</taxon>
        <taxon>Bacillota</taxon>
        <taxon>Clostridia</taxon>
        <taxon>Eubacteriales</taxon>
        <taxon>Oscillospiraceae</taxon>
        <taxon>Anaerotruncus</taxon>
    </lineage>
</organism>
<dbReference type="AlphaFoldDB" id="A0A845QI05"/>
<sequence>MPSFTKQAIKMSFMKLLSEQPLNKISVRSIVEECGINRNSFYYHFQDIPALMEEIIVELADGLVKKYPKIESLEDCISEAFDFALHNKKAVLHIFNSMNRDLFERYLMKSCEYIVRTYLDTVFGESLVSAEDREIAIRFFRFELFGAGLDWLSRSMPEDSIEEIHHLIHLCHGLSDEMIRRCNQAEI</sequence>